<accession>A0A2N0NFA0</accession>
<evidence type="ECO:0000313" key="1">
    <source>
        <dbReference type="EMBL" id="PKB93263.1"/>
    </source>
</evidence>
<evidence type="ECO:0000313" key="2">
    <source>
        <dbReference type="Proteomes" id="UP000232722"/>
    </source>
</evidence>
<proteinExistence type="predicted"/>
<gene>
    <name evidence="1" type="ORF">RhiirA5_441845</name>
</gene>
<reference evidence="1 2" key="2">
    <citation type="submission" date="2017-09" db="EMBL/GenBank/DDBJ databases">
        <title>Extensive intraspecific genome diversity in a model arbuscular mycorrhizal fungus.</title>
        <authorList>
            <person name="Chen E.C."/>
            <person name="Morin E."/>
            <person name="Beaudet D."/>
            <person name="Noel J."/>
            <person name="Ndikumana S."/>
            <person name="Charron P."/>
            <person name="St-Onge C."/>
            <person name="Giorgi J."/>
            <person name="Grigoriev I.V."/>
            <person name="Roux C."/>
            <person name="Martin F.M."/>
            <person name="Corradi N."/>
        </authorList>
    </citation>
    <scope>NUCLEOTIDE SEQUENCE [LARGE SCALE GENOMIC DNA]</scope>
    <source>
        <strain evidence="1 2">A5</strain>
    </source>
</reference>
<reference evidence="1 2" key="1">
    <citation type="submission" date="2016-04" db="EMBL/GenBank/DDBJ databases">
        <title>Genome analyses suggest a sexual origin of heterokaryosis in a supposedly ancient asexual fungus.</title>
        <authorList>
            <person name="Ropars J."/>
            <person name="Sedzielewska K."/>
            <person name="Noel J."/>
            <person name="Charron P."/>
            <person name="Farinelli L."/>
            <person name="Marton T."/>
            <person name="Kruger M."/>
            <person name="Pelin A."/>
            <person name="Brachmann A."/>
            <person name="Corradi N."/>
        </authorList>
    </citation>
    <scope>NUCLEOTIDE SEQUENCE [LARGE SCALE GENOMIC DNA]</scope>
    <source>
        <strain evidence="1 2">A5</strain>
    </source>
</reference>
<name>A0A2N0NFA0_9GLOM</name>
<dbReference type="Proteomes" id="UP000232722">
    <property type="component" value="Unassembled WGS sequence"/>
</dbReference>
<dbReference type="EMBL" id="LLXJ01008523">
    <property type="protein sequence ID" value="PKB93263.1"/>
    <property type="molecule type" value="Genomic_DNA"/>
</dbReference>
<sequence length="118" mass="13436">MGTTKWNYTQTKAIASSSHHGAQNFSHPRARTNFSPSDGISRRSIHPWHFTASFARPPHLLQLPMWLILCTCNFLHSGGWLSSVRHPSSFELDIDNFSSSCNFKFNFFSSSFSFDSTF</sequence>
<comment type="caution">
    <text evidence="1">The sequence shown here is derived from an EMBL/GenBank/DDBJ whole genome shotgun (WGS) entry which is preliminary data.</text>
</comment>
<protein>
    <submittedName>
        <fullName evidence="1">Uncharacterized protein</fullName>
    </submittedName>
</protein>
<organism evidence="1 2">
    <name type="scientific">Rhizophagus irregularis</name>
    <dbReference type="NCBI Taxonomy" id="588596"/>
    <lineage>
        <taxon>Eukaryota</taxon>
        <taxon>Fungi</taxon>
        <taxon>Fungi incertae sedis</taxon>
        <taxon>Mucoromycota</taxon>
        <taxon>Glomeromycotina</taxon>
        <taxon>Glomeromycetes</taxon>
        <taxon>Glomerales</taxon>
        <taxon>Glomeraceae</taxon>
        <taxon>Rhizophagus</taxon>
    </lineage>
</organism>
<dbReference type="AlphaFoldDB" id="A0A2N0NFA0"/>